<dbReference type="EMBL" id="DWYA01000073">
    <property type="protein sequence ID" value="HJB40403.1"/>
    <property type="molecule type" value="Genomic_DNA"/>
</dbReference>
<gene>
    <name evidence="2" type="ORF">H9943_08430</name>
</gene>
<proteinExistence type="predicted"/>
<dbReference type="GO" id="GO:0009847">
    <property type="term" value="P:spore germination"/>
    <property type="evidence" value="ECO:0007669"/>
    <property type="project" value="InterPro"/>
</dbReference>
<accession>A0A9D2M4U7</accession>
<dbReference type="AlphaFoldDB" id="A0A9D2M4U7"/>
<dbReference type="PANTHER" id="PTHR35789">
    <property type="entry name" value="SPORE GERMINATION PROTEIN B3"/>
    <property type="match status" value="1"/>
</dbReference>
<name>A0A9D2M4U7_9FIRM</name>
<dbReference type="PANTHER" id="PTHR35789:SF1">
    <property type="entry name" value="SPORE GERMINATION PROTEIN B3"/>
    <property type="match status" value="1"/>
</dbReference>
<dbReference type="PROSITE" id="PS51257">
    <property type="entry name" value="PROKAR_LIPOPROTEIN"/>
    <property type="match status" value="1"/>
</dbReference>
<evidence type="ECO:0000259" key="1">
    <source>
        <dbReference type="Pfam" id="PF25198"/>
    </source>
</evidence>
<evidence type="ECO:0000313" key="3">
    <source>
        <dbReference type="Proteomes" id="UP000824209"/>
    </source>
</evidence>
<reference evidence="2" key="2">
    <citation type="submission" date="2021-04" db="EMBL/GenBank/DDBJ databases">
        <authorList>
            <person name="Gilroy R."/>
        </authorList>
    </citation>
    <scope>NUCLEOTIDE SEQUENCE</scope>
    <source>
        <strain evidence="2">ChiBcec8-14828</strain>
    </source>
</reference>
<organism evidence="2 3">
    <name type="scientific">Candidatus Ruthenibacterium avium</name>
    <dbReference type="NCBI Taxonomy" id="2838751"/>
    <lineage>
        <taxon>Bacteria</taxon>
        <taxon>Bacillati</taxon>
        <taxon>Bacillota</taxon>
        <taxon>Clostridia</taxon>
        <taxon>Eubacteriales</taxon>
        <taxon>Oscillospiraceae</taxon>
        <taxon>Ruthenibacterium</taxon>
    </lineage>
</organism>
<dbReference type="InterPro" id="IPR057336">
    <property type="entry name" value="GerAC_N"/>
</dbReference>
<dbReference type="Pfam" id="PF25198">
    <property type="entry name" value="Spore_GerAC_N"/>
    <property type="match status" value="1"/>
</dbReference>
<dbReference type="InterPro" id="IPR008844">
    <property type="entry name" value="Spore_GerAC-like"/>
</dbReference>
<evidence type="ECO:0000313" key="2">
    <source>
        <dbReference type="EMBL" id="HJB40403.1"/>
    </source>
</evidence>
<comment type="caution">
    <text evidence="2">The sequence shown here is derived from an EMBL/GenBank/DDBJ whole genome shotgun (WGS) entry which is preliminary data.</text>
</comment>
<dbReference type="GO" id="GO:0016020">
    <property type="term" value="C:membrane"/>
    <property type="evidence" value="ECO:0007669"/>
    <property type="project" value="InterPro"/>
</dbReference>
<feature type="domain" description="Spore germination protein N-terminal" evidence="1">
    <location>
        <begin position="30"/>
        <end position="189"/>
    </location>
</feature>
<reference evidence="2" key="1">
    <citation type="journal article" date="2021" name="PeerJ">
        <title>Extensive microbial diversity within the chicken gut microbiome revealed by metagenomics and culture.</title>
        <authorList>
            <person name="Gilroy R."/>
            <person name="Ravi A."/>
            <person name="Getino M."/>
            <person name="Pursley I."/>
            <person name="Horton D.L."/>
            <person name="Alikhan N.F."/>
            <person name="Baker D."/>
            <person name="Gharbi K."/>
            <person name="Hall N."/>
            <person name="Watson M."/>
            <person name="Adriaenssens E.M."/>
            <person name="Foster-Nyarko E."/>
            <person name="Jarju S."/>
            <person name="Secka A."/>
            <person name="Antonio M."/>
            <person name="Oren A."/>
            <person name="Chaudhuri R.R."/>
            <person name="La Ragione R."/>
            <person name="Hildebrand F."/>
            <person name="Pallen M.J."/>
        </authorList>
    </citation>
    <scope>NUCLEOTIDE SEQUENCE</scope>
    <source>
        <strain evidence="2">ChiBcec8-14828</strain>
    </source>
</reference>
<protein>
    <recommendedName>
        <fullName evidence="1">Spore germination protein N-terminal domain-containing protein</fullName>
    </recommendedName>
</protein>
<sequence>MKAASVFKSCVGGLLSLALCGCVQSTGLGERAIVKSIYMDFRAGSYEAVLTVMDWKPSADAGSAENQPQVYLGRGKTVGQALQKAEDQQSKKPFYGQNDLLFLGQGILQTDITPCLSYFAQENAVRPNLMVLAVRQNAAQWMEQKEQMGKIVEQSGLMGVKTQGGQEISTSLYEFFRHEGEKASGWMPIAALHDNGLETVTSLAVIGQGKQTAVLQDEQTALALCLAGKSTELTYNSAVGDNILSFIARGVRVVRQAQMENGTPKLCVLVEGEFQEISMDGKTLYGDKAKQAAAQINRFLEESAKKLSQKTFEQGNDVFAFSWWMAQEDAAAVLRAKEEAELYRADAVNYQFLLSAPKA</sequence>
<dbReference type="Proteomes" id="UP000824209">
    <property type="component" value="Unassembled WGS sequence"/>
</dbReference>